<sequence length="176" mass="18894">MAKEHDNEFKLKMIGLSDFNFTVTDHYITSGQPWDGVTTSTNNKGTTITAKAGRKASKETADWFKESIKNGSAIGCQTIDKLPTKLNFAFKGTMSFSHGGNSYLGENIVLAQGSTAGSRNNWWIGGSNMSTITDLPAGILSIIAQNFNQGKLLKAKVTFTVAIGDVSSMSMSIISI</sequence>
<organism evidence="1 2">
    <name type="scientific">Flavobacterium jejuense</name>
    <dbReference type="NCBI Taxonomy" id="1544455"/>
    <lineage>
        <taxon>Bacteria</taxon>
        <taxon>Pseudomonadati</taxon>
        <taxon>Bacteroidota</taxon>
        <taxon>Flavobacteriia</taxon>
        <taxon>Flavobacteriales</taxon>
        <taxon>Flavobacteriaceae</taxon>
        <taxon>Flavobacterium</taxon>
    </lineage>
</organism>
<gene>
    <name evidence="1" type="ORF">FIA58_019505</name>
</gene>
<protein>
    <submittedName>
        <fullName evidence="1">Uncharacterized protein</fullName>
    </submittedName>
</protein>
<comment type="caution">
    <text evidence="1">The sequence shown here is derived from an EMBL/GenBank/DDBJ whole genome shotgun (WGS) entry which is preliminary data.</text>
</comment>
<accession>A0ABX0J1T1</accession>
<name>A0ABX0J1T1_9FLAO</name>
<proteinExistence type="predicted"/>
<evidence type="ECO:0000313" key="1">
    <source>
        <dbReference type="EMBL" id="NHN27870.1"/>
    </source>
</evidence>
<dbReference type="RefSeq" id="WP_140964377.1">
    <property type="nucleotide sequence ID" value="NZ_VEVQ02000019.1"/>
</dbReference>
<keyword evidence="2" id="KW-1185">Reference proteome</keyword>
<reference evidence="1" key="1">
    <citation type="submission" date="2019-05" db="EMBL/GenBank/DDBJ databases">
        <authorList>
            <person name="Lianzixin W."/>
        </authorList>
    </citation>
    <scope>NUCLEOTIDE SEQUENCE</scope>
    <source>
        <strain evidence="1">EC11</strain>
    </source>
</reference>
<dbReference type="EMBL" id="VEVQ02000019">
    <property type="protein sequence ID" value="NHN27870.1"/>
    <property type="molecule type" value="Genomic_DNA"/>
</dbReference>
<evidence type="ECO:0000313" key="2">
    <source>
        <dbReference type="Proteomes" id="UP000817854"/>
    </source>
</evidence>
<reference evidence="1" key="2">
    <citation type="submission" date="2020-02" db="EMBL/GenBank/DDBJ databases">
        <title>Flavobacterium profundi sp. nov., isolated from a deep-sea seamount.</title>
        <authorList>
            <person name="Zhang D.-C."/>
        </authorList>
    </citation>
    <scope>NUCLEOTIDE SEQUENCE</scope>
    <source>
        <strain evidence="1">EC11</strain>
    </source>
</reference>
<dbReference type="Proteomes" id="UP000817854">
    <property type="component" value="Unassembled WGS sequence"/>
</dbReference>